<accession>A0A0A0EAU4</accession>
<protein>
    <recommendedName>
        <fullName evidence="2">YCII-related domain-containing protein</fullName>
    </recommendedName>
</protein>
<comment type="caution">
    <text evidence="3">The sequence shown here is derived from an EMBL/GenBank/DDBJ whole genome shotgun (WGS) entry which is preliminary data.</text>
</comment>
<evidence type="ECO:0000259" key="2">
    <source>
        <dbReference type="Pfam" id="PF03795"/>
    </source>
</evidence>
<dbReference type="STRING" id="1461694.ATO9_19600"/>
<dbReference type="SUPFAM" id="SSF54909">
    <property type="entry name" value="Dimeric alpha+beta barrel"/>
    <property type="match status" value="1"/>
</dbReference>
<evidence type="ECO:0000313" key="4">
    <source>
        <dbReference type="Proteomes" id="UP000030004"/>
    </source>
</evidence>
<organism evidence="3 4">
    <name type="scientific">Pseudooceanicola atlanticus</name>
    <dbReference type="NCBI Taxonomy" id="1461694"/>
    <lineage>
        <taxon>Bacteria</taxon>
        <taxon>Pseudomonadati</taxon>
        <taxon>Pseudomonadota</taxon>
        <taxon>Alphaproteobacteria</taxon>
        <taxon>Rhodobacterales</taxon>
        <taxon>Paracoccaceae</taxon>
        <taxon>Pseudooceanicola</taxon>
    </lineage>
</organism>
<evidence type="ECO:0000256" key="1">
    <source>
        <dbReference type="ARBA" id="ARBA00007689"/>
    </source>
</evidence>
<dbReference type="AlphaFoldDB" id="A0A0A0EAU4"/>
<dbReference type="Gene3D" id="3.30.70.1060">
    <property type="entry name" value="Dimeric alpha+beta barrel"/>
    <property type="match status" value="1"/>
</dbReference>
<keyword evidence="4" id="KW-1185">Reference proteome</keyword>
<dbReference type="EMBL" id="AQQX01000013">
    <property type="protein sequence ID" value="KGM47213.1"/>
    <property type="molecule type" value="Genomic_DNA"/>
</dbReference>
<dbReference type="eggNOG" id="COG2350">
    <property type="taxonomic scope" value="Bacteria"/>
</dbReference>
<dbReference type="Pfam" id="PF03795">
    <property type="entry name" value="YCII"/>
    <property type="match status" value="1"/>
</dbReference>
<dbReference type="InterPro" id="IPR011008">
    <property type="entry name" value="Dimeric_a/b-barrel"/>
</dbReference>
<reference evidence="3 4" key="1">
    <citation type="journal article" date="2015" name="Antonie Van Leeuwenhoek">
        <title>Pseudooceanicola atlanticus gen. nov. sp. nov., isolated from surface seawater of the Atlantic Ocean and reclassification of Oceanicola batsensis, Oceanicola marinus, Oceanicola nitratireducens, Oceanicola nanhaiensis, Oceanicola antarcticus and Oceanicola flagellatus, as Pseudooceanicola batsensis comb. nov., Pseudooceanicola marinus comb. nov., Pseudooceanicola nitratireducens comb. nov., Pseudooceanicola nanhaiensis comb. nov., Pseudooceanicola antarcticus comb. nov., and Pseudooceanicola flagellatus comb. nov.</title>
        <authorList>
            <person name="Lai Q."/>
            <person name="Li G."/>
            <person name="Liu X."/>
            <person name="Du Y."/>
            <person name="Sun F."/>
            <person name="Shao Z."/>
        </authorList>
    </citation>
    <scope>NUCLEOTIDE SEQUENCE [LARGE SCALE GENOMIC DNA]</scope>
    <source>
        <strain evidence="3 4">22II-s11g</strain>
    </source>
</reference>
<sequence length="86" mass="9379">MQPSQIDADLTRAHFDYLATCGDRITDAGGLREGPDAPFCGSVWVIEADTLAEAQALADGDPYCKAGLRPDYRVLQWNRAPLPKTD</sequence>
<name>A0A0A0EAU4_9RHOB</name>
<dbReference type="Proteomes" id="UP000030004">
    <property type="component" value="Unassembled WGS sequence"/>
</dbReference>
<dbReference type="InterPro" id="IPR005545">
    <property type="entry name" value="YCII"/>
</dbReference>
<feature type="domain" description="YCII-related" evidence="2">
    <location>
        <begin position="6"/>
        <end position="78"/>
    </location>
</feature>
<gene>
    <name evidence="3" type="ORF">ATO9_19600</name>
</gene>
<comment type="similarity">
    <text evidence="1">Belongs to the YciI family.</text>
</comment>
<evidence type="ECO:0000313" key="3">
    <source>
        <dbReference type="EMBL" id="KGM47213.1"/>
    </source>
</evidence>
<proteinExistence type="inferred from homology"/>